<accession>A0A6B9VAV8</accession>
<evidence type="ECO:0000313" key="2">
    <source>
        <dbReference type="Proteomes" id="UP000464620"/>
    </source>
</evidence>
<dbReference type="EMBL" id="CP031001">
    <property type="protein sequence ID" value="QHN78669.1"/>
    <property type="molecule type" value="Genomic_DNA"/>
</dbReference>
<sequence>MAHNPDINRLNASWHIAGVIDFERLRLLLPRRVSHTLASPDAIVPCLREASSVRRPKLPTCHGMSAPSPYRMLRTTLGYAQTKSQ</sequence>
<reference evidence="1 2" key="1">
    <citation type="submission" date="2020-01" db="EMBL/GenBank/DDBJ databases">
        <title>Genome sequence of Arachis hypogaea, cultivar Shitouqi.</title>
        <authorList>
            <person name="Zhuang W."/>
            <person name="Chen H."/>
            <person name="Varshney R."/>
            <person name="Wang D."/>
            <person name="Ming R."/>
        </authorList>
    </citation>
    <scope>NUCLEOTIDE SEQUENCE [LARGE SCALE GENOMIC DNA]</scope>
    <source>
        <tissue evidence="1">Young leaf</tissue>
    </source>
</reference>
<gene>
    <name evidence="1" type="ORF">DS421_19g663320</name>
</gene>
<proteinExistence type="predicted"/>
<name>A0A6B9VAV8_ARAHY</name>
<dbReference type="Proteomes" id="UP000464620">
    <property type="component" value="Chromosome B09"/>
</dbReference>
<organism evidence="1 2">
    <name type="scientific">Arachis hypogaea</name>
    <name type="common">Peanut</name>
    <dbReference type="NCBI Taxonomy" id="3818"/>
    <lineage>
        <taxon>Eukaryota</taxon>
        <taxon>Viridiplantae</taxon>
        <taxon>Streptophyta</taxon>
        <taxon>Embryophyta</taxon>
        <taxon>Tracheophyta</taxon>
        <taxon>Spermatophyta</taxon>
        <taxon>Magnoliopsida</taxon>
        <taxon>eudicotyledons</taxon>
        <taxon>Gunneridae</taxon>
        <taxon>Pentapetalae</taxon>
        <taxon>rosids</taxon>
        <taxon>fabids</taxon>
        <taxon>Fabales</taxon>
        <taxon>Fabaceae</taxon>
        <taxon>Papilionoideae</taxon>
        <taxon>50 kb inversion clade</taxon>
        <taxon>dalbergioids sensu lato</taxon>
        <taxon>Dalbergieae</taxon>
        <taxon>Pterocarpus clade</taxon>
        <taxon>Arachis</taxon>
    </lineage>
</organism>
<evidence type="ECO:0000313" key="1">
    <source>
        <dbReference type="EMBL" id="QHN78669.1"/>
    </source>
</evidence>
<dbReference type="AlphaFoldDB" id="A0A6B9VAV8"/>
<protein>
    <submittedName>
        <fullName evidence="1">Uncharacterized protein</fullName>
    </submittedName>
</protein>